<keyword evidence="4" id="KW-1133">Transmembrane helix</keyword>
<gene>
    <name evidence="7" type="ORF">B0J11DRAFT_617533</name>
</gene>
<dbReference type="SUPFAM" id="SSF48403">
    <property type="entry name" value="Ankyrin repeat"/>
    <property type="match status" value="2"/>
</dbReference>
<sequence>MKMFARQRPGPNPIQSAVPEFPRLYSVVPNDGTKGDTTIDIIAVHGLETTSPTTWIAYEKEADLESKPHHWLKDSDMLPSIVKEARIWHFDYNSRWSHDAQNGHIEGVADTLLNLIQNKYDEFRSRALIFIGSCFGGIVVATALSKASHLSGDKRAIFDQTGGVVFLGTPLRGTKAANIAGWQNLIFGTLRVGTDQDRSNTLLKDIQENSRWLELQLDKFAMLTVRNQEQFGMQIRCFYETKKTQILNAIARGLPIKPPPILLVEKSSACLDCHESCPIEVRHALMNKFRGPQDPNFALVAGRVRDIVNKIREKFHTQEDRACISALSFRYRDQKELNPVRVAGTCEWLLDHPKFVNWRMNTAANILWITAGPGCGKSVLCKALVDEDLLYPPNPGTTNTSVCYFFFKDDVERGSAVNGLRSILHQLFKHKPWLIQHAVERNDGPNFSLHTLWDILIDATKDQRCGPVICVFDALDECNSSERDFLFTRLSEYHSSGNKRGTNLKFLLTSRPYHELNLRFRVEDLPSIQLNGDEKSEEIKREIDLVICHEIHRIGRTRQTRVQDNVQKGFIAYLKKQDNRTYLWVHLMLQEIAHSLESTERRLNQLVKKIPKSVDEAYERILERSTEPVQARRILHLILAAERPLAWTEMNIALEIIDMKECEDKFTSTSYIQLDKEKAFKKKIENYCGLFVNVIDGRIYLLHQTAKEFLITTDLYPAMPWTPSNWKHTFIPKESHMEVAKACLWYLQLDFPDISLYLKRLQDGQSRSYVQDYPQACPDSSSVLPEGCALLSYATQNWPLHLRRAETRLGREMAITAMECFNSTFQKAPFWEVKFLRKKVQKGSHMWRTLLESTQYDQHSYLEDLTEVFTQCDGMRVACNLGVCNALAALIDGDPGVMIDSKGKKNHRTSLSWEAQKGHIAVVELLLNTGRVDIDSVDHEGRTPLWFAVEAEQEPMVRLLLDRGANANGRGLQCECPLNLAIGKGNMNIVKLLLDMGADLNSHGLRNGNESIRSALTKALICRNTEMFQFLLQLGARATTETDMGDSSLALCLASEAGNLEVVKLLHRSVANVNTHGSVDYGDALRAASLSGQLAVVEFLLENGANINAQGKNHSNALHAASVSGHLPVVELLLENGANINAQGGHNGNALQAASSNGHLAVVELLLKNGANINAQGGNNSNALKAASSNGHLAVVKLLLKNRANTDAQGGQYRNALQAASFNSHSVVAKLMFENRADLNTRGGLYDTALRASVEGSRYQILRTMSAHDADVTIGDEENQRQIERAGAIGPLVEILMAAKKTEGNEEPMRIRRSQEATLSPYLHIWPRKRKYDWS</sequence>
<feature type="domain" description="GPI inositol-deacylase winged helix" evidence="5">
    <location>
        <begin position="621"/>
        <end position="715"/>
    </location>
</feature>
<dbReference type="SUPFAM" id="SSF53474">
    <property type="entry name" value="alpha/beta-Hydrolases"/>
    <property type="match status" value="1"/>
</dbReference>
<proteinExistence type="predicted"/>
<reference evidence="7" key="1">
    <citation type="journal article" date="2021" name="Nat. Commun.">
        <title>Genetic determinants of endophytism in the Arabidopsis root mycobiome.</title>
        <authorList>
            <person name="Mesny F."/>
            <person name="Miyauchi S."/>
            <person name="Thiergart T."/>
            <person name="Pickel B."/>
            <person name="Atanasova L."/>
            <person name="Karlsson M."/>
            <person name="Huettel B."/>
            <person name="Barry K.W."/>
            <person name="Haridas S."/>
            <person name="Chen C."/>
            <person name="Bauer D."/>
            <person name="Andreopoulos W."/>
            <person name="Pangilinan J."/>
            <person name="LaButti K."/>
            <person name="Riley R."/>
            <person name="Lipzen A."/>
            <person name="Clum A."/>
            <person name="Drula E."/>
            <person name="Henrissat B."/>
            <person name="Kohler A."/>
            <person name="Grigoriev I.V."/>
            <person name="Martin F.M."/>
            <person name="Hacquard S."/>
        </authorList>
    </citation>
    <scope>NUCLEOTIDE SEQUENCE</scope>
    <source>
        <strain evidence="7">MPI-CAGE-CH-0243</strain>
    </source>
</reference>
<evidence type="ECO:0000256" key="3">
    <source>
        <dbReference type="PROSITE-ProRule" id="PRU00023"/>
    </source>
</evidence>
<protein>
    <submittedName>
        <fullName evidence="7">Ankyrin repeat-containing domain protein</fullName>
    </submittedName>
</protein>
<feature type="repeat" description="ANK" evidence="3">
    <location>
        <begin position="973"/>
        <end position="1005"/>
    </location>
</feature>
<dbReference type="InterPro" id="IPR027417">
    <property type="entry name" value="P-loop_NTPase"/>
</dbReference>
<dbReference type="PROSITE" id="PS50088">
    <property type="entry name" value="ANK_REPEAT"/>
    <property type="match status" value="6"/>
</dbReference>
<feature type="repeat" description="ANK" evidence="3">
    <location>
        <begin position="1179"/>
        <end position="1211"/>
    </location>
</feature>
<keyword evidence="4" id="KW-0472">Membrane</keyword>
<dbReference type="InterPro" id="IPR054471">
    <property type="entry name" value="GPIID_WHD"/>
</dbReference>
<evidence type="ECO:0000256" key="1">
    <source>
        <dbReference type="ARBA" id="ARBA00022737"/>
    </source>
</evidence>
<keyword evidence="1" id="KW-0677">Repeat</keyword>
<dbReference type="InterPro" id="IPR029058">
    <property type="entry name" value="AB_hydrolase_fold"/>
</dbReference>
<name>A0A9P9DEI8_9PLEO</name>
<dbReference type="Proteomes" id="UP000700596">
    <property type="component" value="Unassembled WGS sequence"/>
</dbReference>
<keyword evidence="4" id="KW-0812">Transmembrane</keyword>
<dbReference type="Pfam" id="PF22939">
    <property type="entry name" value="WHD_GPIID"/>
    <property type="match status" value="1"/>
</dbReference>
<evidence type="ECO:0000256" key="4">
    <source>
        <dbReference type="SAM" id="Phobius"/>
    </source>
</evidence>
<dbReference type="Gene3D" id="1.25.40.20">
    <property type="entry name" value="Ankyrin repeat-containing domain"/>
    <property type="match status" value="2"/>
</dbReference>
<comment type="caution">
    <text evidence="7">The sequence shown here is derived from an EMBL/GenBank/DDBJ whole genome shotgun (WGS) entry which is preliminary data.</text>
</comment>
<evidence type="ECO:0000259" key="5">
    <source>
        <dbReference type="Pfam" id="PF22939"/>
    </source>
</evidence>
<dbReference type="InterPro" id="IPR036770">
    <property type="entry name" value="Ankyrin_rpt-contain_sf"/>
</dbReference>
<dbReference type="SUPFAM" id="SSF52540">
    <property type="entry name" value="P-loop containing nucleoside triphosphate hydrolases"/>
    <property type="match status" value="1"/>
</dbReference>
<evidence type="ECO:0000313" key="7">
    <source>
        <dbReference type="EMBL" id="KAH7117683.1"/>
    </source>
</evidence>
<dbReference type="Pfam" id="PF24883">
    <property type="entry name" value="NPHP3_N"/>
    <property type="match status" value="1"/>
</dbReference>
<dbReference type="SMART" id="SM00248">
    <property type="entry name" value="ANK"/>
    <property type="match status" value="11"/>
</dbReference>
<evidence type="ECO:0000259" key="6">
    <source>
        <dbReference type="Pfam" id="PF24883"/>
    </source>
</evidence>
<dbReference type="EMBL" id="JAGMWT010000013">
    <property type="protein sequence ID" value="KAH7117683.1"/>
    <property type="molecule type" value="Genomic_DNA"/>
</dbReference>
<keyword evidence="8" id="KW-1185">Reference proteome</keyword>
<accession>A0A9P9DEI8</accession>
<evidence type="ECO:0000256" key="2">
    <source>
        <dbReference type="ARBA" id="ARBA00023043"/>
    </source>
</evidence>
<feature type="domain" description="Nephrocystin 3-like N-terminal" evidence="6">
    <location>
        <begin position="344"/>
        <end position="511"/>
    </location>
</feature>
<dbReference type="InterPro" id="IPR002110">
    <property type="entry name" value="Ankyrin_rpt"/>
</dbReference>
<evidence type="ECO:0000313" key="8">
    <source>
        <dbReference type="Proteomes" id="UP000700596"/>
    </source>
</evidence>
<dbReference type="PROSITE" id="PS50297">
    <property type="entry name" value="ANK_REP_REGION"/>
    <property type="match status" value="5"/>
</dbReference>
<feature type="repeat" description="ANK" evidence="3">
    <location>
        <begin position="940"/>
        <end position="972"/>
    </location>
</feature>
<dbReference type="InterPro" id="IPR056884">
    <property type="entry name" value="NPHP3-like_N"/>
</dbReference>
<feature type="repeat" description="ANK" evidence="3">
    <location>
        <begin position="1080"/>
        <end position="1112"/>
    </location>
</feature>
<dbReference type="PANTHER" id="PTHR24126:SF14">
    <property type="entry name" value="ANK_REP_REGION DOMAIN-CONTAINING PROTEIN"/>
    <property type="match status" value="1"/>
</dbReference>
<dbReference type="Pfam" id="PF12796">
    <property type="entry name" value="Ank_2"/>
    <property type="match status" value="3"/>
</dbReference>
<dbReference type="Pfam" id="PF00023">
    <property type="entry name" value="Ank"/>
    <property type="match status" value="1"/>
</dbReference>
<feature type="repeat" description="ANK" evidence="3">
    <location>
        <begin position="1146"/>
        <end position="1178"/>
    </location>
</feature>
<dbReference type="PANTHER" id="PTHR24126">
    <property type="entry name" value="ANKYRIN REPEAT, PH AND SEC7 DOMAIN CONTAINING PROTEIN SECG-RELATED"/>
    <property type="match status" value="1"/>
</dbReference>
<dbReference type="OrthoDB" id="194358at2759"/>
<dbReference type="Gene3D" id="3.40.50.300">
    <property type="entry name" value="P-loop containing nucleotide triphosphate hydrolases"/>
    <property type="match status" value="1"/>
</dbReference>
<keyword evidence="2 3" id="KW-0040">ANK repeat</keyword>
<feature type="repeat" description="ANK" evidence="3">
    <location>
        <begin position="1113"/>
        <end position="1145"/>
    </location>
</feature>
<organism evidence="7 8">
    <name type="scientific">Dendryphion nanum</name>
    <dbReference type="NCBI Taxonomy" id="256645"/>
    <lineage>
        <taxon>Eukaryota</taxon>
        <taxon>Fungi</taxon>
        <taxon>Dikarya</taxon>
        <taxon>Ascomycota</taxon>
        <taxon>Pezizomycotina</taxon>
        <taxon>Dothideomycetes</taxon>
        <taxon>Pleosporomycetidae</taxon>
        <taxon>Pleosporales</taxon>
        <taxon>Torulaceae</taxon>
        <taxon>Dendryphion</taxon>
    </lineage>
</organism>
<dbReference type="Gene3D" id="3.40.50.1820">
    <property type="entry name" value="alpha/beta hydrolase"/>
    <property type="match status" value="1"/>
</dbReference>
<feature type="transmembrane region" description="Helical" evidence="4">
    <location>
        <begin position="127"/>
        <end position="145"/>
    </location>
</feature>